<keyword evidence="2" id="KW-1185">Reference proteome</keyword>
<sequence>MTTEFSIFNRDQIDELFDLHESSMNEDTNVLMHQEERFDDFKVQSFQNCNIGVTNESSELKCNFSPLSRNFPFYSVQEKENSVTGKQQEIPKEADEQEDDSFLVLALSPSKRQLSGSSLEHPVEFSFSLSKSANFPKMVSVSSSSQQEAVNSKKNYENIVDNLVTSCKQKCKVRRDVINKRIIRYFRKYIRELSPEHKMLCRITKPISQLKSEMIDRAIHLGILNEDSDESFKEYLCWMCTYKKTDKVNKIFDLSNPSIKLSSDLFLKYTHLKLDLALENKNIASMFMFFIRNKREEFLSQFSEDLRKVYSDGLNSLITKATLNLNIC</sequence>
<organism evidence="1 2">
    <name type="scientific">Euplotes crassus</name>
    <dbReference type="NCBI Taxonomy" id="5936"/>
    <lineage>
        <taxon>Eukaryota</taxon>
        <taxon>Sar</taxon>
        <taxon>Alveolata</taxon>
        <taxon>Ciliophora</taxon>
        <taxon>Intramacronucleata</taxon>
        <taxon>Spirotrichea</taxon>
        <taxon>Hypotrichia</taxon>
        <taxon>Euplotida</taxon>
        <taxon>Euplotidae</taxon>
        <taxon>Moneuplotes</taxon>
    </lineage>
</organism>
<comment type="caution">
    <text evidence="1">The sequence shown here is derived from an EMBL/GenBank/DDBJ whole genome shotgun (WGS) entry which is preliminary data.</text>
</comment>
<gene>
    <name evidence="1" type="ORF">ECRASSUSDP1_LOCUS19198</name>
</gene>
<dbReference type="EMBL" id="CAMPGE010019476">
    <property type="protein sequence ID" value="CAI2377808.1"/>
    <property type="molecule type" value="Genomic_DNA"/>
</dbReference>
<evidence type="ECO:0000313" key="1">
    <source>
        <dbReference type="EMBL" id="CAI2377808.1"/>
    </source>
</evidence>
<protein>
    <submittedName>
        <fullName evidence="1">Uncharacterized protein</fullName>
    </submittedName>
</protein>
<evidence type="ECO:0000313" key="2">
    <source>
        <dbReference type="Proteomes" id="UP001295684"/>
    </source>
</evidence>
<proteinExistence type="predicted"/>
<dbReference type="Proteomes" id="UP001295684">
    <property type="component" value="Unassembled WGS sequence"/>
</dbReference>
<name>A0AAD1XS15_EUPCR</name>
<accession>A0AAD1XS15</accession>
<dbReference type="AlphaFoldDB" id="A0AAD1XS15"/>
<reference evidence="1" key="1">
    <citation type="submission" date="2023-07" db="EMBL/GenBank/DDBJ databases">
        <authorList>
            <consortium name="AG Swart"/>
            <person name="Singh M."/>
            <person name="Singh A."/>
            <person name="Seah K."/>
            <person name="Emmerich C."/>
        </authorList>
    </citation>
    <scope>NUCLEOTIDE SEQUENCE</scope>
    <source>
        <strain evidence="1">DP1</strain>
    </source>
</reference>